<keyword evidence="2" id="KW-0732">Signal</keyword>
<feature type="coiled-coil region" evidence="1">
    <location>
        <begin position="98"/>
        <end position="165"/>
    </location>
</feature>
<keyword evidence="1" id="KW-0175">Coiled coil</keyword>
<reference evidence="3 4" key="1">
    <citation type="submission" date="2020-11" db="EMBL/GenBank/DDBJ databases">
        <authorList>
            <person name="Peeters C."/>
        </authorList>
    </citation>
    <scope>NUCLEOTIDE SEQUENCE [LARGE SCALE GENOMIC DNA]</scope>
    <source>
        <strain evidence="3 4">LMG 8286</strain>
    </source>
</reference>
<dbReference type="EMBL" id="CAJHOE010000002">
    <property type="protein sequence ID" value="CAD7288078.1"/>
    <property type="molecule type" value="Genomic_DNA"/>
</dbReference>
<accession>A0ABM8Q5L5</accession>
<protein>
    <submittedName>
        <fullName evidence="3">Uncharacterized protein</fullName>
    </submittedName>
</protein>
<proteinExistence type="predicted"/>
<sequence length="167" mass="19038">MKRLGLIGIMVLGLINFAVANQANKIDDILSKIDTTPKVEFSEEECTPEMRALTNCKITKPSYDMPGGKGSLDRILGRDPKTGKVESFRDVSYDEGMLKRAKDRYNKSLEDLDKAKKELEIATQNKNTQKIENAKENLQDKERDVELYKVKVVDLEARKKEAEKKEE</sequence>
<organism evidence="3 4">
    <name type="scientific">Campylobacter suis</name>
    <dbReference type="NCBI Taxonomy" id="2790657"/>
    <lineage>
        <taxon>Bacteria</taxon>
        <taxon>Pseudomonadati</taxon>
        <taxon>Campylobacterota</taxon>
        <taxon>Epsilonproteobacteria</taxon>
        <taxon>Campylobacterales</taxon>
        <taxon>Campylobacteraceae</taxon>
        <taxon>Campylobacter</taxon>
    </lineage>
</organism>
<feature type="signal peptide" evidence="2">
    <location>
        <begin position="1"/>
        <end position="20"/>
    </location>
</feature>
<dbReference type="RefSeq" id="WP_230056890.1">
    <property type="nucleotide sequence ID" value="NZ_CAJHOE010000002.1"/>
</dbReference>
<evidence type="ECO:0000313" key="4">
    <source>
        <dbReference type="Proteomes" id="UP000789359"/>
    </source>
</evidence>
<feature type="chain" id="PRO_5046805753" evidence="2">
    <location>
        <begin position="21"/>
        <end position="167"/>
    </location>
</feature>
<name>A0ABM8Q5L5_9BACT</name>
<evidence type="ECO:0000313" key="3">
    <source>
        <dbReference type="EMBL" id="CAD7288078.1"/>
    </source>
</evidence>
<keyword evidence="4" id="KW-1185">Reference proteome</keyword>
<evidence type="ECO:0000256" key="2">
    <source>
        <dbReference type="SAM" id="SignalP"/>
    </source>
</evidence>
<gene>
    <name evidence="3" type="ORF">LMG8286_01127</name>
</gene>
<dbReference type="Proteomes" id="UP000789359">
    <property type="component" value="Unassembled WGS sequence"/>
</dbReference>
<evidence type="ECO:0000256" key="1">
    <source>
        <dbReference type="SAM" id="Coils"/>
    </source>
</evidence>
<comment type="caution">
    <text evidence="3">The sequence shown here is derived from an EMBL/GenBank/DDBJ whole genome shotgun (WGS) entry which is preliminary data.</text>
</comment>